<comment type="subcellular location">
    <subcellularLocation>
        <location evidence="6">Cell inner membrane</location>
        <topology evidence="6">Multi-pass membrane protein</topology>
    </subcellularLocation>
    <subcellularLocation>
        <location evidence="1">Membrane</location>
        <topology evidence="1">Multi-pass membrane protein</topology>
    </subcellularLocation>
</comment>
<comment type="similarity">
    <text evidence="2 6">Belongs to the ABC-2 integral membrane protein family.</text>
</comment>
<dbReference type="InterPro" id="IPR047817">
    <property type="entry name" value="ABC2_TM_bact-type"/>
</dbReference>
<dbReference type="InterPro" id="IPR051784">
    <property type="entry name" value="Nod_factor_ABC_transporter"/>
</dbReference>
<keyword evidence="4 6" id="KW-1133">Transmembrane helix</keyword>
<dbReference type="PANTHER" id="PTHR43229:SF2">
    <property type="entry name" value="NODULATION PROTEIN J"/>
    <property type="match status" value="1"/>
</dbReference>
<gene>
    <name evidence="8" type="ORF">ABB27_04465</name>
</gene>
<accession>A0A0R0CM94</accession>
<evidence type="ECO:0000313" key="8">
    <source>
        <dbReference type="EMBL" id="KRG70805.1"/>
    </source>
</evidence>
<sequence>MFKPIYGLWLRDIKKFSRSRWKIISGLAQPLLYLLVMGKGMDQVFQAAGHGSYSRFLSPGVVAMAVITTSFISGFSVLWDRKFGFLKETLIAPAPRWQLVVGRCLGGATTSALQASLVVALTCLVLVQWPGIVILLQTEAAILAIGFLLAVIGALCGAVIDDFQAIQVIISFILMPLIFLSGALFPVPASDRHSLFAWFTRLNPITYLVDLIRHAMGQAGNFPLPTSLAVYVALLVLSLVLCVRAFTRIDAS</sequence>
<dbReference type="PIRSF" id="PIRSF006648">
    <property type="entry name" value="DrrB"/>
    <property type="match status" value="1"/>
</dbReference>
<dbReference type="GO" id="GO:0140359">
    <property type="term" value="F:ABC-type transporter activity"/>
    <property type="evidence" value="ECO:0007669"/>
    <property type="project" value="InterPro"/>
</dbReference>
<feature type="transmembrane region" description="Helical" evidence="6">
    <location>
        <begin position="100"/>
        <end position="129"/>
    </location>
</feature>
<dbReference type="EMBL" id="LDJJ01000010">
    <property type="protein sequence ID" value="KRG70805.1"/>
    <property type="molecule type" value="Genomic_DNA"/>
</dbReference>
<dbReference type="GO" id="GO:0043190">
    <property type="term" value="C:ATP-binding cassette (ABC) transporter complex"/>
    <property type="evidence" value="ECO:0007669"/>
    <property type="project" value="InterPro"/>
</dbReference>
<dbReference type="PROSITE" id="PS51012">
    <property type="entry name" value="ABC_TM2"/>
    <property type="match status" value="1"/>
</dbReference>
<evidence type="ECO:0000256" key="2">
    <source>
        <dbReference type="ARBA" id="ARBA00007783"/>
    </source>
</evidence>
<proteinExistence type="inferred from homology"/>
<dbReference type="AlphaFoldDB" id="A0A0R0CM94"/>
<dbReference type="PANTHER" id="PTHR43229">
    <property type="entry name" value="NODULATION PROTEIN J"/>
    <property type="match status" value="1"/>
</dbReference>
<feature type="transmembrane region" description="Helical" evidence="6">
    <location>
        <begin position="61"/>
        <end position="79"/>
    </location>
</feature>
<evidence type="ECO:0000256" key="1">
    <source>
        <dbReference type="ARBA" id="ARBA00004141"/>
    </source>
</evidence>
<keyword evidence="3 6" id="KW-0812">Transmembrane</keyword>
<evidence type="ECO:0000256" key="4">
    <source>
        <dbReference type="ARBA" id="ARBA00022989"/>
    </source>
</evidence>
<feature type="transmembrane region" description="Helical" evidence="6">
    <location>
        <begin position="21"/>
        <end position="41"/>
    </location>
</feature>
<keyword evidence="9" id="KW-1185">Reference proteome</keyword>
<reference evidence="8 9" key="1">
    <citation type="submission" date="2015-05" db="EMBL/GenBank/DDBJ databases">
        <title>Genome sequencing and analysis of members of genus Stenotrophomonas.</title>
        <authorList>
            <person name="Patil P.P."/>
            <person name="Midha S."/>
            <person name="Patil P.B."/>
        </authorList>
    </citation>
    <scope>NUCLEOTIDE SEQUENCE [LARGE SCALE GENOMIC DNA]</scope>
    <source>
        <strain evidence="8 9">DSM 18941</strain>
    </source>
</reference>
<feature type="domain" description="ABC transmembrane type-2" evidence="7">
    <location>
        <begin position="21"/>
        <end position="249"/>
    </location>
</feature>
<evidence type="ECO:0000256" key="6">
    <source>
        <dbReference type="RuleBase" id="RU361157"/>
    </source>
</evidence>
<feature type="transmembrane region" description="Helical" evidence="6">
    <location>
        <begin position="168"/>
        <end position="189"/>
    </location>
</feature>
<dbReference type="Proteomes" id="UP000051863">
    <property type="component" value="Unassembled WGS sequence"/>
</dbReference>
<name>A0A0R0CM94_9GAMM</name>
<evidence type="ECO:0000313" key="9">
    <source>
        <dbReference type="Proteomes" id="UP000051863"/>
    </source>
</evidence>
<evidence type="ECO:0000256" key="5">
    <source>
        <dbReference type="ARBA" id="ARBA00023136"/>
    </source>
</evidence>
<feature type="transmembrane region" description="Helical" evidence="6">
    <location>
        <begin position="228"/>
        <end position="247"/>
    </location>
</feature>
<dbReference type="InterPro" id="IPR013525">
    <property type="entry name" value="ABC2_TM"/>
</dbReference>
<evidence type="ECO:0000259" key="7">
    <source>
        <dbReference type="PROSITE" id="PS51012"/>
    </source>
</evidence>
<protein>
    <recommendedName>
        <fullName evidence="6">Transport permease protein</fullName>
    </recommendedName>
</protein>
<dbReference type="InterPro" id="IPR000412">
    <property type="entry name" value="ABC_2_transport"/>
</dbReference>
<evidence type="ECO:0000256" key="3">
    <source>
        <dbReference type="ARBA" id="ARBA00022692"/>
    </source>
</evidence>
<keyword evidence="5 6" id="KW-0472">Membrane</keyword>
<dbReference type="Pfam" id="PF01061">
    <property type="entry name" value="ABC2_membrane"/>
    <property type="match status" value="1"/>
</dbReference>
<dbReference type="PRINTS" id="PR00164">
    <property type="entry name" value="ABC2TRNSPORT"/>
</dbReference>
<keyword evidence="6" id="KW-0813">Transport</keyword>
<organism evidence="8 9">
    <name type="scientific">Stenotrophomonas terrae</name>
    <dbReference type="NCBI Taxonomy" id="405446"/>
    <lineage>
        <taxon>Bacteria</taxon>
        <taxon>Pseudomonadati</taxon>
        <taxon>Pseudomonadota</taxon>
        <taxon>Gammaproteobacteria</taxon>
        <taxon>Lysobacterales</taxon>
        <taxon>Lysobacteraceae</taxon>
        <taxon>Stenotrophomonas</taxon>
    </lineage>
</organism>
<dbReference type="RefSeq" id="WP_057627019.1">
    <property type="nucleotide sequence ID" value="NZ_LDJJ01000010.1"/>
</dbReference>
<dbReference type="PATRIC" id="fig|405446.3.peg.120"/>
<feature type="transmembrane region" description="Helical" evidence="6">
    <location>
        <begin position="141"/>
        <end position="161"/>
    </location>
</feature>
<dbReference type="OrthoDB" id="9255971at2"/>
<comment type="caution">
    <text evidence="8">The sequence shown here is derived from an EMBL/GenBank/DDBJ whole genome shotgun (WGS) entry which is preliminary data.</text>
</comment>
<keyword evidence="6" id="KW-1003">Cell membrane</keyword>